<dbReference type="SUPFAM" id="SSF53335">
    <property type="entry name" value="S-adenosyl-L-methionine-dependent methyltransferases"/>
    <property type="match status" value="1"/>
</dbReference>
<evidence type="ECO:0000313" key="9">
    <source>
        <dbReference type="Proteomes" id="UP000526184"/>
    </source>
</evidence>
<dbReference type="GO" id="GO:0008176">
    <property type="term" value="F:tRNA (guanine(46)-N7)-methyltransferase activity"/>
    <property type="evidence" value="ECO:0007669"/>
    <property type="project" value="UniProtKB-UniRule"/>
</dbReference>
<comment type="caution">
    <text evidence="8">The sequence shown here is derived from an EMBL/GenBank/DDBJ whole genome shotgun (WGS) entry which is preliminary data.</text>
</comment>
<organism evidence="8 9">
    <name type="scientific">Streptobacillus felis</name>
    <dbReference type="NCBI Taxonomy" id="1384509"/>
    <lineage>
        <taxon>Bacteria</taxon>
        <taxon>Fusobacteriati</taxon>
        <taxon>Fusobacteriota</taxon>
        <taxon>Fusobacteriia</taxon>
        <taxon>Fusobacteriales</taxon>
        <taxon>Leptotrichiaceae</taxon>
        <taxon>Streptobacillus</taxon>
    </lineage>
</organism>
<dbReference type="EC" id="2.1.1.33" evidence="7"/>
<dbReference type="InterPro" id="IPR003358">
    <property type="entry name" value="tRNA_(Gua-N-7)_MeTrfase_Trmb"/>
</dbReference>
<accession>A0A7Z0TAK7</accession>
<comment type="function">
    <text evidence="2 7">Catalyzes the formation of N(7)-methylguanine at position 46 (m7G46) in tRNA.</text>
</comment>
<dbReference type="EMBL" id="JABMKT010000021">
    <property type="protein sequence ID" value="NYV28115.1"/>
    <property type="molecule type" value="Genomic_DNA"/>
</dbReference>
<sequence length="231" mass="27684">MKYKNKELWEYFFDKPKKHYNMYMYEMPNYPNHLIFDNEEILDAKGKWSEIYFKNNNDLHLEIGSGSANFTNNKAIKHPDINFLGVELRLKRLVQAARKAEKNNLNNLIFLKKRVDSLKEFIGENELSGLYINFPDPWENEEHKRIFGEKLLNDLDFVLKSGSKIYFKTDHLQYYLDILDLINTRDGYTVVYSTDDLYNSEKIIDNIKTEFEHLFLSKHNMNIKYIEIVKE</sequence>
<dbReference type="Pfam" id="PF02390">
    <property type="entry name" value="Methyltransf_4"/>
    <property type="match status" value="1"/>
</dbReference>
<protein>
    <recommendedName>
        <fullName evidence="7">tRNA (guanine-N(7)-)-methyltransferase</fullName>
        <ecNumber evidence="7">2.1.1.33</ecNumber>
    </recommendedName>
    <alternativeName>
        <fullName evidence="7">tRNA (guanine(46)-N(7))-methyltransferase</fullName>
    </alternativeName>
    <alternativeName>
        <fullName evidence="7">tRNA(m7G46)-methyltransferase</fullName>
    </alternativeName>
</protein>
<feature type="binding site" evidence="7">
    <location>
        <position position="62"/>
    </location>
    <ligand>
        <name>S-adenosyl-L-methionine</name>
        <dbReference type="ChEBI" id="CHEBI:59789"/>
    </ligand>
</feature>
<dbReference type="InterPro" id="IPR055361">
    <property type="entry name" value="tRNA_methyltr_TrmB_bact"/>
</dbReference>
<feature type="binding site" evidence="7">
    <location>
        <begin position="209"/>
        <end position="212"/>
    </location>
    <ligand>
        <name>substrate</name>
    </ligand>
</feature>
<feature type="binding site" evidence="7">
    <location>
        <position position="136"/>
    </location>
    <ligand>
        <name>S-adenosyl-L-methionine</name>
        <dbReference type="ChEBI" id="CHEBI:59789"/>
    </ligand>
</feature>
<feature type="binding site" evidence="7">
    <location>
        <position position="170"/>
    </location>
    <ligand>
        <name>substrate</name>
    </ligand>
</feature>
<dbReference type="NCBIfam" id="NF001080">
    <property type="entry name" value="PRK00121.2-2"/>
    <property type="match status" value="1"/>
</dbReference>
<dbReference type="UniPathway" id="UPA00989"/>
<keyword evidence="3 7" id="KW-0489">Methyltransferase</keyword>
<dbReference type="Gene3D" id="3.40.50.150">
    <property type="entry name" value="Vaccinia Virus protein VP39"/>
    <property type="match status" value="1"/>
</dbReference>
<evidence type="ECO:0000313" key="8">
    <source>
        <dbReference type="EMBL" id="NYV28115.1"/>
    </source>
</evidence>
<keyword evidence="4 7" id="KW-0808">Transferase</keyword>
<gene>
    <name evidence="7 8" type="primary">trmB</name>
    <name evidence="8" type="ORF">HP397_04715</name>
</gene>
<comment type="caution">
    <text evidence="7">Lacks conserved residue(s) required for the propagation of feature annotation.</text>
</comment>
<proteinExistence type="inferred from homology"/>
<comment type="catalytic activity">
    <reaction evidence="1 7">
        <text>guanosine(46) in tRNA + S-adenosyl-L-methionine = N(7)-methylguanosine(46) in tRNA + S-adenosyl-L-homocysteine</text>
        <dbReference type="Rhea" id="RHEA:42708"/>
        <dbReference type="Rhea" id="RHEA-COMP:10188"/>
        <dbReference type="Rhea" id="RHEA-COMP:10189"/>
        <dbReference type="ChEBI" id="CHEBI:57856"/>
        <dbReference type="ChEBI" id="CHEBI:59789"/>
        <dbReference type="ChEBI" id="CHEBI:74269"/>
        <dbReference type="ChEBI" id="CHEBI:74480"/>
        <dbReference type="EC" id="2.1.1.33"/>
    </reaction>
</comment>
<keyword evidence="9" id="KW-1185">Reference proteome</keyword>
<evidence type="ECO:0000256" key="2">
    <source>
        <dbReference type="ARBA" id="ARBA00003015"/>
    </source>
</evidence>
<reference evidence="8 9" key="1">
    <citation type="submission" date="2020-05" db="EMBL/GenBank/DDBJ databases">
        <title>Streptobacillus felis strain LHL191014123.</title>
        <authorList>
            <person name="Fawzy A."/>
            <person name="Rau J."/>
            <person name="Risse K."/>
            <person name="Schauerte N."/>
            <person name="Geiger C."/>
            <person name="Blom J."/>
            <person name="Imirzalioglu C."/>
            <person name="Falgenhauer J."/>
            <person name="Bach A."/>
            <person name="Herden C."/>
            <person name="Eisenberg T."/>
        </authorList>
    </citation>
    <scope>NUCLEOTIDE SEQUENCE [LARGE SCALE GENOMIC DNA]</scope>
    <source>
        <strain evidence="8 9">LHL191014123</strain>
    </source>
</reference>
<dbReference type="RefSeq" id="WP_180136194.1">
    <property type="nucleotide sequence ID" value="NZ_JABMKT010000021.1"/>
</dbReference>
<comment type="similarity">
    <text evidence="7">Belongs to the class I-like SAM-binding methyltransferase superfamily. TrmB family.</text>
</comment>
<dbReference type="GO" id="GO:0043527">
    <property type="term" value="C:tRNA methyltransferase complex"/>
    <property type="evidence" value="ECO:0007669"/>
    <property type="project" value="TreeGrafter"/>
</dbReference>
<keyword evidence="5 7" id="KW-0949">S-adenosyl-L-methionine</keyword>
<evidence type="ECO:0000256" key="7">
    <source>
        <dbReference type="HAMAP-Rule" id="MF_01057"/>
    </source>
</evidence>
<comment type="pathway">
    <text evidence="7">tRNA modification; N(7)-methylguanine-tRNA biosynthesis.</text>
</comment>
<name>A0A7Z0TAK7_9FUSO</name>
<dbReference type="PANTHER" id="PTHR23417">
    <property type="entry name" value="3-DEOXY-D-MANNO-OCTULOSONIC-ACID TRANSFERASE/TRNA GUANINE-N 7 - -METHYLTRANSFERASE"/>
    <property type="match status" value="1"/>
</dbReference>
<evidence type="ECO:0000256" key="1">
    <source>
        <dbReference type="ARBA" id="ARBA00000142"/>
    </source>
</evidence>
<evidence type="ECO:0000256" key="6">
    <source>
        <dbReference type="ARBA" id="ARBA00022694"/>
    </source>
</evidence>
<keyword evidence="6 7" id="KW-0819">tRNA processing</keyword>
<dbReference type="PROSITE" id="PS51625">
    <property type="entry name" value="SAM_MT_TRMB"/>
    <property type="match status" value="1"/>
</dbReference>
<evidence type="ECO:0000256" key="4">
    <source>
        <dbReference type="ARBA" id="ARBA00022679"/>
    </source>
</evidence>
<dbReference type="AlphaFoldDB" id="A0A7Z0TAK7"/>
<dbReference type="PANTHER" id="PTHR23417:SF14">
    <property type="entry name" value="PENTACOTRIPEPTIDE-REPEAT REGION OF PRORP DOMAIN-CONTAINING PROTEIN"/>
    <property type="match status" value="1"/>
</dbReference>
<dbReference type="InterPro" id="IPR029063">
    <property type="entry name" value="SAM-dependent_MTases_sf"/>
</dbReference>
<evidence type="ECO:0000256" key="5">
    <source>
        <dbReference type="ARBA" id="ARBA00022691"/>
    </source>
</evidence>
<evidence type="ECO:0000256" key="3">
    <source>
        <dbReference type="ARBA" id="ARBA00022603"/>
    </source>
</evidence>
<dbReference type="HAMAP" id="MF_01057">
    <property type="entry name" value="tRNA_methyltr_TrmB"/>
    <property type="match status" value="1"/>
</dbReference>
<feature type="binding site" evidence="7">
    <location>
        <position position="87"/>
    </location>
    <ligand>
        <name>S-adenosyl-L-methionine</name>
        <dbReference type="ChEBI" id="CHEBI:59789"/>
    </ligand>
</feature>
<dbReference type="Proteomes" id="UP000526184">
    <property type="component" value="Unassembled WGS sequence"/>
</dbReference>
<dbReference type="NCBIfam" id="TIGR00091">
    <property type="entry name" value="tRNA (guanosine(46)-N7)-methyltransferase TrmB"/>
    <property type="match status" value="1"/>
</dbReference>